<feature type="domain" description="EamA" evidence="7">
    <location>
        <begin position="55"/>
        <end position="193"/>
    </location>
</feature>
<dbReference type="PANTHER" id="PTHR31218">
    <property type="entry name" value="WAT1-RELATED PROTEIN"/>
    <property type="match status" value="1"/>
</dbReference>
<keyword evidence="9" id="KW-1185">Reference proteome</keyword>
<evidence type="ECO:0000256" key="2">
    <source>
        <dbReference type="ARBA" id="ARBA00007635"/>
    </source>
</evidence>
<protein>
    <recommendedName>
        <fullName evidence="7">EamA domain-containing protein</fullName>
    </recommendedName>
</protein>
<evidence type="ECO:0000256" key="1">
    <source>
        <dbReference type="ARBA" id="ARBA00004141"/>
    </source>
</evidence>
<feature type="transmembrane region" description="Helical" evidence="6">
    <location>
        <begin position="176"/>
        <end position="196"/>
    </location>
</feature>
<evidence type="ECO:0000313" key="9">
    <source>
        <dbReference type="Proteomes" id="UP000824890"/>
    </source>
</evidence>
<accession>A0ABQ7YLJ4</accession>
<dbReference type="Proteomes" id="UP000824890">
    <property type="component" value="Unassembled WGS sequence"/>
</dbReference>
<sequence>MNHYILAVYRHAIATVVIAPFALFHERETYRKRNIDQMESEKMWGGLMNRVKPYLAMISMQFGYAGMYIITMVSLKHGMNHYILAVYRHAIATVVIAPFALFHERKTRPKMTFRIFLQIALLGFIEPVLDQNLYYVGMTYTSATFASATANVLPAITFVLAIIFRLESVNFKKVRSIAKVIGTVITVSGALLMTLYKGPIIDFIKFGGGGGGGGDGAGGPHGGAASAALDKHWVPGTLMLLGRTFGWAGFFILQSFTLKEYPAELSLTALICLMGTLEGTAVSLVTVRDLSAWKIGFDSNLFAAAYSGVICSGVAYYVQGVVMRERGPVFVATFNPLCVVITAALGVVVLSESIHLGSVIGTIFIIVGLYTVVWGKGKDKRMTDDDSKELPVKISVKEVDANRVLAGKLEMKTKEGQETNKANQAGI</sequence>
<evidence type="ECO:0000256" key="6">
    <source>
        <dbReference type="SAM" id="Phobius"/>
    </source>
</evidence>
<feature type="transmembrane region" description="Helical" evidence="6">
    <location>
        <begin position="233"/>
        <end position="253"/>
    </location>
</feature>
<feature type="transmembrane region" description="Helical" evidence="6">
    <location>
        <begin position="81"/>
        <end position="103"/>
    </location>
</feature>
<evidence type="ECO:0000313" key="8">
    <source>
        <dbReference type="EMBL" id="KAH0868664.1"/>
    </source>
</evidence>
<dbReference type="InterPro" id="IPR030184">
    <property type="entry name" value="WAT1-related"/>
</dbReference>
<feature type="transmembrane region" description="Helical" evidence="6">
    <location>
        <begin position="299"/>
        <end position="318"/>
    </location>
</feature>
<feature type="transmembrane region" description="Helical" evidence="6">
    <location>
        <begin position="115"/>
        <end position="137"/>
    </location>
</feature>
<proteinExistence type="inferred from homology"/>
<organism evidence="8 9">
    <name type="scientific">Brassica napus</name>
    <name type="common">Rape</name>
    <dbReference type="NCBI Taxonomy" id="3708"/>
    <lineage>
        <taxon>Eukaryota</taxon>
        <taxon>Viridiplantae</taxon>
        <taxon>Streptophyta</taxon>
        <taxon>Embryophyta</taxon>
        <taxon>Tracheophyta</taxon>
        <taxon>Spermatophyta</taxon>
        <taxon>Magnoliopsida</taxon>
        <taxon>eudicotyledons</taxon>
        <taxon>Gunneridae</taxon>
        <taxon>Pentapetalae</taxon>
        <taxon>rosids</taxon>
        <taxon>malvids</taxon>
        <taxon>Brassicales</taxon>
        <taxon>Brassicaceae</taxon>
        <taxon>Brassiceae</taxon>
        <taxon>Brassica</taxon>
    </lineage>
</organism>
<comment type="subcellular location">
    <subcellularLocation>
        <location evidence="1">Membrane</location>
        <topology evidence="1">Multi-pass membrane protein</topology>
    </subcellularLocation>
</comment>
<dbReference type="InterPro" id="IPR037185">
    <property type="entry name" value="EmrE-like"/>
</dbReference>
<feature type="transmembrane region" description="Helical" evidence="6">
    <location>
        <begin position="330"/>
        <end position="350"/>
    </location>
</feature>
<gene>
    <name evidence="8" type="ORF">HID58_075686</name>
</gene>
<comment type="caution">
    <text evidence="8">The sequence shown here is derived from an EMBL/GenBank/DDBJ whole genome shotgun (WGS) entry which is preliminary data.</text>
</comment>
<feature type="domain" description="EamA" evidence="7">
    <location>
        <begin position="236"/>
        <end position="373"/>
    </location>
</feature>
<keyword evidence="3 6" id="KW-0812">Transmembrane</keyword>
<dbReference type="Pfam" id="PF00892">
    <property type="entry name" value="EamA"/>
    <property type="match status" value="2"/>
</dbReference>
<evidence type="ECO:0000256" key="5">
    <source>
        <dbReference type="ARBA" id="ARBA00023136"/>
    </source>
</evidence>
<dbReference type="InterPro" id="IPR000620">
    <property type="entry name" value="EamA_dom"/>
</dbReference>
<reference evidence="8 9" key="1">
    <citation type="submission" date="2021-05" db="EMBL/GenBank/DDBJ databases">
        <title>Genome Assembly of Synthetic Allotetraploid Brassica napus Reveals Homoeologous Exchanges between Subgenomes.</title>
        <authorList>
            <person name="Davis J.T."/>
        </authorList>
    </citation>
    <scope>NUCLEOTIDE SEQUENCE [LARGE SCALE GENOMIC DNA]</scope>
    <source>
        <strain evidence="9">cv. Da-Ae</strain>
        <tissue evidence="8">Seedling</tissue>
    </source>
</reference>
<keyword evidence="5 6" id="KW-0472">Membrane</keyword>
<keyword evidence="4 6" id="KW-1133">Transmembrane helix</keyword>
<feature type="transmembrane region" description="Helical" evidence="6">
    <location>
        <begin position="54"/>
        <end position="75"/>
    </location>
</feature>
<comment type="similarity">
    <text evidence="2">Belongs to the drug/metabolite transporter (DMT) superfamily. Plant drug/metabolite exporter (P-DME) (TC 2.A.7.4) family.</text>
</comment>
<name>A0ABQ7YLJ4_BRANA</name>
<feature type="transmembrane region" description="Helical" evidence="6">
    <location>
        <begin position="6"/>
        <end position="24"/>
    </location>
</feature>
<dbReference type="EMBL" id="JAGKQM010000017">
    <property type="protein sequence ID" value="KAH0868664.1"/>
    <property type="molecule type" value="Genomic_DNA"/>
</dbReference>
<feature type="transmembrane region" description="Helical" evidence="6">
    <location>
        <begin position="143"/>
        <end position="164"/>
    </location>
</feature>
<feature type="transmembrane region" description="Helical" evidence="6">
    <location>
        <begin position="356"/>
        <end position="374"/>
    </location>
</feature>
<dbReference type="SUPFAM" id="SSF103481">
    <property type="entry name" value="Multidrug resistance efflux transporter EmrE"/>
    <property type="match status" value="2"/>
</dbReference>
<evidence type="ECO:0000256" key="3">
    <source>
        <dbReference type="ARBA" id="ARBA00022692"/>
    </source>
</evidence>
<evidence type="ECO:0000259" key="7">
    <source>
        <dbReference type="Pfam" id="PF00892"/>
    </source>
</evidence>
<feature type="transmembrane region" description="Helical" evidence="6">
    <location>
        <begin position="265"/>
        <end position="287"/>
    </location>
</feature>
<evidence type="ECO:0000256" key="4">
    <source>
        <dbReference type="ARBA" id="ARBA00022989"/>
    </source>
</evidence>